<dbReference type="GO" id="GO:0006313">
    <property type="term" value="P:DNA transposition"/>
    <property type="evidence" value="ECO:0007669"/>
    <property type="project" value="InterPro"/>
</dbReference>
<evidence type="ECO:0000256" key="1">
    <source>
        <dbReference type="SAM" id="Coils"/>
    </source>
</evidence>
<feature type="domain" description="Transposase IS110-like N-terminal" evidence="2">
    <location>
        <begin position="7"/>
        <end position="147"/>
    </location>
</feature>
<dbReference type="Pfam" id="PF02371">
    <property type="entry name" value="Transposase_20"/>
    <property type="match status" value="1"/>
</dbReference>
<dbReference type="Pfam" id="PF01548">
    <property type="entry name" value="DEDD_Tnp_IS110"/>
    <property type="match status" value="1"/>
</dbReference>
<dbReference type="InterPro" id="IPR003346">
    <property type="entry name" value="Transposase_20"/>
</dbReference>
<evidence type="ECO:0000259" key="3">
    <source>
        <dbReference type="Pfam" id="PF02371"/>
    </source>
</evidence>
<sequence length="338" mass="37871">MSKLATVGIDLAKSVFQVHGVDENGRIFARRQLRRSQLLAFFQKRPRCLIGMEAWAGAHDWGRRLQELGHDVRLMPPSYVKPYVKRGKTDAADAAAICEAVTRPSMRFVAIKSEACSSVLVLHRTRDFLVRQRTQIGNAIRAHMTEFGIIAAKGAQNVDGLKEQLDRLPEVARMPVSLLFDQLAETNKRIERLTDEIEETHVQNETSQRLATIPGVGMLTATIIAATTPDVDNFDCARDYAAWLGLTPKPHSTGGKQKVGRISKMGNRYIRRLLYLGAMAQIMLRCRLKREPGPDWLSSMLMRKKTKVVAIALAHRMARTIFAVLRDGSRYKPQATAA</sequence>
<evidence type="ECO:0000313" key="5">
    <source>
        <dbReference type="Proteomes" id="UP000272706"/>
    </source>
</evidence>
<gene>
    <name evidence="4" type="ORF">D3227_38170</name>
</gene>
<dbReference type="AlphaFoldDB" id="A0A3A5JSH7"/>
<evidence type="ECO:0000313" key="4">
    <source>
        <dbReference type="EMBL" id="RJT23907.1"/>
    </source>
</evidence>
<dbReference type="NCBIfam" id="NF033542">
    <property type="entry name" value="transpos_IS110"/>
    <property type="match status" value="1"/>
</dbReference>
<dbReference type="OrthoDB" id="5289737at2"/>
<comment type="caution">
    <text evidence="4">The sequence shown here is derived from an EMBL/GenBank/DDBJ whole genome shotgun (WGS) entry which is preliminary data.</text>
</comment>
<dbReference type="InterPro" id="IPR047650">
    <property type="entry name" value="Transpos_IS110"/>
</dbReference>
<keyword evidence="1" id="KW-0175">Coiled coil</keyword>
<name>A0A3A5JSH7_9HYPH</name>
<protein>
    <submittedName>
        <fullName evidence="4">IS110 family transposase</fullName>
    </submittedName>
</protein>
<dbReference type="PANTHER" id="PTHR33055:SF3">
    <property type="entry name" value="PUTATIVE TRANSPOSASE FOR IS117-RELATED"/>
    <property type="match status" value="1"/>
</dbReference>
<feature type="domain" description="Transposase IS116/IS110/IS902 C-terminal" evidence="3">
    <location>
        <begin position="208"/>
        <end position="285"/>
    </location>
</feature>
<organism evidence="4 5">
    <name type="scientific">Mesorhizobium waimense</name>
    <dbReference type="NCBI Taxonomy" id="1300307"/>
    <lineage>
        <taxon>Bacteria</taxon>
        <taxon>Pseudomonadati</taxon>
        <taxon>Pseudomonadota</taxon>
        <taxon>Alphaproteobacteria</taxon>
        <taxon>Hyphomicrobiales</taxon>
        <taxon>Phyllobacteriaceae</taxon>
        <taxon>Mesorhizobium</taxon>
    </lineage>
</organism>
<dbReference type="RefSeq" id="WP_120019200.1">
    <property type="nucleotide sequence ID" value="NZ_QZWZ01000081.1"/>
</dbReference>
<evidence type="ECO:0000259" key="2">
    <source>
        <dbReference type="Pfam" id="PF01548"/>
    </source>
</evidence>
<feature type="coiled-coil region" evidence="1">
    <location>
        <begin position="176"/>
        <end position="210"/>
    </location>
</feature>
<proteinExistence type="predicted"/>
<dbReference type="GO" id="GO:0003677">
    <property type="term" value="F:DNA binding"/>
    <property type="evidence" value="ECO:0007669"/>
    <property type="project" value="InterPro"/>
</dbReference>
<keyword evidence="5" id="KW-1185">Reference proteome</keyword>
<dbReference type="PANTHER" id="PTHR33055">
    <property type="entry name" value="TRANSPOSASE FOR INSERTION SEQUENCE ELEMENT IS1111A"/>
    <property type="match status" value="1"/>
</dbReference>
<dbReference type="GO" id="GO:0004803">
    <property type="term" value="F:transposase activity"/>
    <property type="evidence" value="ECO:0007669"/>
    <property type="project" value="InterPro"/>
</dbReference>
<accession>A0A3A5JSH7</accession>
<dbReference type="Proteomes" id="UP000272706">
    <property type="component" value="Unassembled WGS sequence"/>
</dbReference>
<dbReference type="EMBL" id="QZWZ01000081">
    <property type="protein sequence ID" value="RJT23907.1"/>
    <property type="molecule type" value="Genomic_DNA"/>
</dbReference>
<dbReference type="InterPro" id="IPR002525">
    <property type="entry name" value="Transp_IS110-like_N"/>
</dbReference>
<reference evidence="4 5" key="1">
    <citation type="submission" date="2018-09" db="EMBL/GenBank/DDBJ databases">
        <title>Mesorhizobium carmichaelinearum sp. nov. isolated from Carmichaelinea spp. root nodules in New Zealand.</title>
        <authorList>
            <person name="De Meyer S.E."/>
        </authorList>
    </citation>
    <scope>NUCLEOTIDE SEQUENCE [LARGE SCALE GENOMIC DNA]</scope>
    <source>
        <strain evidence="4 5">ICMP19557</strain>
    </source>
</reference>